<keyword evidence="3" id="KW-1185">Reference proteome</keyword>
<feature type="region of interest" description="Disordered" evidence="1">
    <location>
        <begin position="51"/>
        <end position="121"/>
    </location>
</feature>
<comment type="caution">
    <text evidence="2">The sequence shown here is derived from an EMBL/GenBank/DDBJ whole genome shotgun (WGS) entry which is preliminary data.</text>
</comment>
<organism evidence="2 3">
    <name type="scientific">Crotalaria pallida</name>
    <name type="common">Smooth rattlebox</name>
    <name type="synonym">Crotalaria striata</name>
    <dbReference type="NCBI Taxonomy" id="3830"/>
    <lineage>
        <taxon>Eukaryota</taxon>
        <taxon>Viridiplantae</taxon>
        <taxon>Streptophyta</taxon>
        <taxon>Embryophyta</taxon>
        <taxon>Tracheophyta</taxon>
        <taxon>Spermatophyta</taxon>
        <taxon>Magnoliopsida</taxon>
        <taxon>eudicotyledons</taxon>
        <taxon>Gunneridae</taxon>
        <taxon>Pentapetalae</taxon>
        <taxon>rosids</taxon>
        <taxon>fabids</taxon>
        <taxon>Fabales</taxon>
        <taxon>Fabaceae</taxon>
        <taxon>Papilionoideae</taxon>
        <taxon>50 kb inversion clade</taxon>
        <taxon>genistoids sensu lato</taxon>
        <taxon>core genistoids</taxon>
        <taxon>Crotalarieae</taxon>
        <taxon>Crotalaria</taxon>
    </lineage>
</organism>
<evidence type="ECO:0000313" key="3">
    <source>
        <dbReference type="Proteomes" id="UP001372338"/>
    </source>
</evidence>
<dbReference type="EMBL" id="JAYWIO010000004">
    <property type="protein sequence ID" value="KAK7270086.1"/>
    <property type="molecule type" value="Genomic_DNA"/>
</dbReference>
<proteinExistence type="predicted"/>
<dbReference type="AlphaFoldDB" id="A0AAN9IEU4"/>
<feature type="compositionally biased region" description="Low complexity" evidence="1">
    <location>
        <begin position="51"/>
        <end position="78"/>
    </location>
</feature>
<evidence type="ECO:0000256" key="1">
    <source>
        <dbReference type="SAM" id="MobiDB-lite"/>
    </source>
</evidence>
<reference evidence="2 3" key="1">
    <citation type="submission" date="2024-01" db="EMBL/GenBank/DDBJ databases">
        <title>The genomes of 5 underutilized Papilionoideae crops provide insights into root nodulation and disease resistanc.</title>
        <authorList>
            <person name="Yuan L."/>
        </authorList>
    </citation>
    <scope>NUCLEOTIDE SEQUENCE [LARGE SCALE GENOMIC DNA]</scope>
    <source>
        <strain evidence="2">ZHUSHIDOU_FW_LH</strain>
        <tissue evidence="2">Leaf</tissue>
    </source>
</reference>
<sequence>MPPKYNRCKFPRLFCRVLFGINLLKASLQSNTVLTSVFLKNKESILETLRPAESQPAAADSQPAEPAAAELAPVSEPSNCKRGGGISLSPTAAKKMKNDKVVYKGSTSRKPSDDENQSMNK</sequence>
<gene>
    <name evidence="2" type="ORF">RIF29_22985</name>
</gene>
<protein>
    <submittedName>
        <fullName evidence="2">Uncharacterized protein</fullName>
    </submittedName>
</protein>
<name>A0AAN9IEU4_CROPI</name>
<dbReference type="Proteomes" id="UP001372338">
    <property type="component" value="Unassembled WGS sequence"/>
</dbReference>
<evidence type="ECO:0000313" key="2">
    <source>
        <dbReference type="EMBL" id="KAK7270086.1"/>
    </source>
</evidence>
<accession>A0AAN9IEU4</accession>